<reference evidence="2 3" key="1">
    <citation type="journal article" date="2019" name="Int. J. Syst. Evol. Microbiol.">
        <title>The Global Catalogue of Microorganisms (GCM) 10K type strain sequencing project: providing services to taxonomists for standard genome sequencing and annotation.</title>
        <authorList>
            <consortium name="The Broad Institute Genomics Platform"/>
            <consortium name="The Broad Institute Genome Sequencing Center for Infectious Disease"/>
            <person name="Wu L."/>
            <person name="Ma J."/>
        </authorList>
    </citation>
    <scope>NUCLEOTIDE SEQUENCE [LARGE SCALE GENOMIC DNA]</scope>
    <source>
        <strain evidence="2 3">JCM 14588</strain>
    </source>
</reference>
<name>A0ABN2BQB9_9MICO</name>
<accession>A0ABN2BQB9</accession>
<comment type="caution">
    <text evidence="2">The sequence shown here is derived from an EMBL/GenBank/DDBJ whole genome shotgun (WGS) entry which is preliminary data.</text>
</comment>
<dbReference type="SUPFAM" id="SSF52980">
    <property type="entry name" value="Restriction endonuclease-like"/>
    <property type="match status" value="1"/>
</dbReference>
<organism evidence="2 3">
    <name type="scientific">Dermacoccus barathri</name>
    <dbReference type="NCBI Taxonomy" id="322601"/>
    <lineage>
        <taxon>Bacteria</taxon>
        <taxon>Bacillati</taxon>
        <taxon>Actinomycetota</taxon>
        <taxon>Actinomycetes</taxon>
        <taxon>Micrococcales</taxon>
        <taxon>Dermacoccaceae</taxon>
        <taxon>Dermacoccus</taxon>
    </lineage>
</organism>
<evidence type="ECO:0000259" key="1">
    <source>
        <dbReference type="Pfam" id="PF18741"/>
    </source>
</evidence>
<dbReference type="Proteomes" id="UP001501288">
    <property type="component" value="Unassembled WGS sequence"/>
</dbReference>
<gene>
    <name evidence="2" type="ORF">GCM10009762_16480</name>
</gene>
<evidence type="ECO:0000313" key="3">
    <source>
        <dbReference type="Proteomes" id="UP001501288"/>
    </source>
</evidence>
<protein>
    <recommendedName>
        <fullName evidence="1">Restriction endonuclease type II-like domain-containing protein</fullName>
    </recommendedName>
</protein>
<dbReference type="InterPro" id="IPR049468">
    <property type="entry name" value="Restrct_endonuc-II-like_dom"/>
</dbReference>
<proteinExistence type="predicted"/>
<dbReference type="Pfam" id="PF18741">
    <property type="entry name" value="MTES_1575"/>
    <property type="match status" value="1"/>
</dbReference>
<feature type="domain" description="Restriction endonuclease type II-like" evidence="1">
    <location>
        <begin position="103"/>
        <end position="169"/>
    </location>
</feature>
<evidence type="ECO:0000313" key="2">
    <source>
        <dbReference type="EMBL" id="GAA1543736.1"/>
    </source>
</evidence>
<dbReference type="Gene3D" id="3.40.960.10">
    <property type="entry name" value="VSR Endonuclease"/>
    <property type="match status" value="1"/>
</dbReference>
<dbReference type="EMBL" id="BAAANV010000037">
    <property type="protein sequence ID" value="GAA1543736.1"/>
    <property type="molecule type" value="Genomic_DNA"/>
</dbReference>
<dbReference type="InterPro" id="IPR011335">
    <property type="entry name" value="Restrct_endonuc-II-like"/>
</dbReference>
<keyword evidence="3" id="KW-1185">Reference proteome</keyword>
<sequence length="190" mass="20996">MRLRLPTTAPVDLVRECLPRLSLVDVVVLADAVLRLPGVEPESARASWSSSGAGPGRARDLVRLVDAGAESAMESRLRVLLVLAGLPQPVAQFEVVACGHRRRLDLAYPDLKIAIEYDGDHHYVTEAQKHADIEREMSLRTEGWEVIRVVSHGIYRDPAGTVKAVAAALERRGRSVRLSDGWRPHFRQLA</sequence>